<feature type="region of interest" description="Disordered" evidence="1">
    <location>
        <begin position="1"/>
        <end position="20"/>
    </location>
</feature>
<keyword evidence="3" id="KW-1185">Reference proteome</keyword>
<name>A0A498MZJ5_LABRO</name>
<proteinExistence type="predicted"/>
<dbReference type="Proteomes" id="UP000290572">
    <property type="component" value="Unassembled WGS sequence"/>
</dbReference>
<organism evidence="2 3">
    <name type="scientific">Labeo rohita</name>
    <name type="common">Indian major carp</name>
    <name type="synonym">Cyprinus rohita</name>
    <dbReference type="NCBI Taxonomy" id="84645"/>
    <lineage>
        <taxon>Eukaryota</taxon>
        <taxon>Metazoa</taxon>
        <taxon>Chordata</taxon>
        <taxon>Craniata</taxon>
        <taxon>Vertebrata</taxon>
        <taxon>Euteleostomi</taxon>
        <taxon>Actinopterygii</taxon>
        <taxon>Neopterygii</taxon>
        <taxon>Teleostei</taxon>
        <taxon>Ostariophysi</taxon>
        <taxon>Cypriniformes</taxon>
        <taxon>Cyprinidae</taxon>
        <taxon>Labeoninae</taxon>
        <taxon>Labeonini</taxon>
        <taxon>Labeo</taxon>
    </lineage>
</organism>
<dbReference type="EMBL" id="QBIY01012503">
    <property type="protein sequence ID" value="RXN24932.1"/>
    <property type="molecule type" value="Genomic_DNA"/>
</dbReference>
<reference evidence="2 3" key="1">
    <citation type="submission" date="2018-03" db="EMBL/GenBank/DDBJ databases">
        <title>Draft genome sequence of Rohu Carp (Labeo rohita).</title>
        <authorList>
            <person name="Das P."/>
            <person name="Kushwaha B."/>
            <person name="Joshi C.G."/>
            <person name="Kumar D."/>
            <person name="Nagpure N.S."/>
            <person name="Sahoo L."/>
            <person name="Das S.P."/>
            <person name="Bit A."/>
            <person name="Patnaik S."/>
            <person name="Meher P.K."/>
            <person name="Jayasankar P."/>
            <person name="Koringa P.G."/>
            <person name="Patel N.V."/>
            <person name="Hinsu A.T."/>
            <person name="Kumar R."/>
            <person name="Pandey M."/>
            <person name="Agarwal S."/>
            <person name="Srivastava S."/>
            <person name="Singh M."/>
            <person name="Iquebal M.A."/>
            <person name="Jaiswal S."/>
            <person name="Angadi U.B."/>
            <person name="Kumar N."/>
            <person name="Raza M."/>
            <person name="Shah T.M."/>
            <person name="Rai A."/>
            <person name="Jena J.K."/>
        </authorList>
    </citation>
    <scope>NUCLEOTIDE SEQUENCE [LARGE SCALE GENOMIC DNA]</scope>
    <source>
        <strain evidence="2">DASCIFA01</strain>
        <tissue evidence="2">Testis</tissue>
    </source>
</reference>
<evidence type="ECO:0000313" key="3">
    <source>
        <dbReference type="Proteomes" id="UP000290572"/>
    </source>
</evidence>
<accession>A0A498MZJ5</accession>
<evidence type="ECO:0000313" key="2">
    <source>
        <dbReference type="EMBL" id="RXN24932.1"/>
    </source>
</evidence>
<evidence type="ECO:0000256" key="1">
    <source>
        <dbReference type="SAM" id="MobiDB-lite"/>
    </source>
</evidence>
<comment type="caution">
    <text evidence="2">The sequence shown here is derived from an EMBL/GenBank/DDBJ whole genome shotgun (WGS) entry which is preliminary data.</text>
</comment>
<gene>
    <name evidence="2" type="ORF">ROHU_021885</name>
</gene>
<dbReference type="AlphaFoldDB" id="A0A498MZJ5"/>
<feature type="region of interest" description="Disordered" evidence="1">
    <location>
        <begin position="114"/>
        <end position="133"/>
    </location>
</feature>
<sequence length="255" mass="28342">MQPEEPRKVEGEPKREASEWGEHWARPRLVEGLLLLRPDVRGEPGLVRDDGGVEQGKFGALLDLFTALAAGVDLGAGLADSQGTSGWQLKMARYRGSSLVIFLDSDHCLRSRTSRPEGLCNGHSPSQPPLHRPGGEEFHCDALQCKVNAQKGTNPLQHIYLAKVHLWIAPCDTELEYALMPRAVPPLNEALSSGAMIYRYCDDHLPSKSETTLDGTRVNVQVEIFEPFRMISNRECVHYFFAIRGELVQSQIRSG</sequence>
<protein>
    <submittedName>
        <fullName evidence="2">Uncharacterized protein</fullName>
    </submittedName>
</protein>